<reference evidence="2 3" key="1">
    <citation type="submission" date="2023-09" db="EMBL/GenBank/DDBJ databases">
        <authorList>
            <person name="Wang M."/>
        </authorList>
    </citation>
    <scope>NUCLEOTIDE SEQUENCE [LARGE SCALE GENOMIC DNA]</scope>
    <source>
        <strain evidence="2">GT-2023</strain>
        <tissue evidence="2">Liver</tissue>
    </source>
</reference>
<feature type="transmembrane region" description="Helical" evidence="1">
    <location>
        <begin position="51"/>
        <end position="71"/>
    </location>
</feature>
<evidence type="ECO:0000256" key="1">
    <source>
        <dbReference type="SAM" id="Phobius"/>
    </source>
</evidence>
<evidence type="ECO:0000313" key="3">
    <source>
        <dbReference type="Proteomes" id="UP001558613"/>
    </source>
</evidence>
<organism evidence="2 3">
    <name type="scientific">Cirrhinus molitorella</name>
    <name type="common">mud carp</name>
    <dbReference type="NCBI Taxonomy" id="172907"/>
    <lineage>
        <taxon>Eukaryota</taxon>
        <taxon>Metazoa</taxon>
        <taxon>Chordata</taxon>
        <taxon>Craniata</taxon>
        <taxon>Vertebrata</taxon>
        <taxon>Euteleostomi</taxon>
        <taxon>Actinopterygii</taxon>
        <taxon>Neopterygii</taxon>
        <taxon>Teleostei</taxon>
        <taxon>Ostariophysi</taxon>
        <taxon>Cypriniformes</taxon>
        <taxon>Cyprinidae</taxon>
        <taxon>Labeoninae</taxon>
        <taxon>Labeonini</taxon>
        <taxon>Cirrhinus</taxon>
    </lineage>
</organism>
<comment type="caution">
    <text evidence="2">The sequence shown here is derived from an EMBL/GenBank/DDBJ whole genome shotgun (WGS) entry which is preliminary data.</text>
</comment>
<dbReference type="EMBL" id="JAYMGO010000003">
    <property type="protein sequence ID" value="KAL1278041.1"/>
    <property type="molecule type" value="Genomic_DNA"/>
</dbReference>
<keyword evidence="1" id="KW-1133">Transmembrane helix</keyword>
<keyword evidence="1" id="KW-0472">Membrane</keyword>
<sequence length="86" mass="9954">MEQKREKRKKGWKGHRNEGWCCDVWKEENNMIEEARGKRDLLNRGLRREGVVSPAAAAALCCSVVFLQLYFTAPVEQCLVLLPRVH</sequence>
<keyword evidence="1" id="KW-0812">Transmembrane</keyword>
<keyword evidence="3" id="KW-1185">Reference proteome</keyword>
<evidence type="ECO:0000313" key="2">
    <source>
        <dbReference type="EMBL" id="KAL1278041.1"/>
    </source>
</evidence>
<dbReference type="Proteomes" id="UP001558613">
    <property type="component" value="Unassembled WGS sequence"/>
</dbReference>
<accession>A0ABR3NML4</accession>
<name>A0ABR3NML4_9TELE</name>
<gene>
    <name evidence="2" type="ORF">QQF64_024714</name>
</gene>
<protein>
    <submittedName>
        <fullName evidence="2">Uncharacterized protein</fullName>
    </submittedName>
</protein>
<proteinExistence type="predicted"/>